<dbReference type="Gene3D" id="3.40.50.1000">
    <property type="entry name" value="HAD superfamily/HAD-like"/>
    <property type="match status" value="1"/>
</dbReference>
<evidence type="ECO:0000313" key="3">
    <source>
        <dbReference type="EMBL" id="CAK9026326.1"/>
    </source>
</evidence>
<dbReference type="SUPFAM" id="SSF56784">
    <property type="entry name" value="HAD-like"/>
    <property type="match status" value="2"/>
</dbReference>
<feature type="region of interest" description="Disordered" evidence="1">
    <location>
        <begin position="323"/>
        <end position="350"/>
    </location>
</feature>
<reference evidence="3 4" key="1">
    <citation type="submission" date="2024-02" db="EMBL/GenBank/DDBJ databases">
        <authorList>
            <person name="Chen Y."/>
            <person name="Shah S."/>
            <person name="Dougan E. K."/>
            <person name="Thang M."/>
            <person name="Chan C."/>
        </authorList>
    </citation>
    <scope>NUCLEOTIDE SEQUENCE [LARGE SCALE GENOMIC DNA]</scope>
</reference>
<dbReference type="InterPro" id="IPR036412">
    <property type="entry name" value="HAD-like_sf"/>
</dbReference>
<evidence type="ECO:0000256" key="1">
    <source>
        <dbReference type="SAM" id="MobiDB-lite"/>
    </source>
</evidence>
<evidence type="ECO:0000259" key="2">
    <source>
        <dbReference type="Pfam" id="PF08588"/>
    </source>
</evidence>
<organism evidence="3 4">
    <name type="scientific">Durusdinium trenchii</name>
    <dbReference type="NCBI Taxonomy" id="1381693"/>
    <lineage>
        <taxon>Eukaryota</taxon>
        <taxon>Sar</taxon>
        <taxon>Alveolata</taxon>
        <taxon>Dinophyceae</taxon>
        <taxon>Suessiales</taxon>
        <taxon>Symbiodiniaceae</taxon>
        <taxon>Durusdinium</taxon>
    </lineage>
</organism>
<dbReference type="InterPro" id="IPR023214">
    <property type="entry name" value="HAD_sf"/>
</dbReference>
<dbReference type="PANTHER" id="PTHR10000:SF8">
    <property type="entry name" value="HAD SUPERFAMILY HYDROLASE-LIKE, TYPE 3"/>
    <property type="match status" value="1"/>
</dbReference>
<accession>A0ABP0KHR0</accession>
<proteinExistence type="predicted"/>
<dbReference type="EMBL" id="CAXAMM010011503">
    <property type="protein sequence ID" value="CAK9026326.1"/>
    <property type="molecule type" value="Genomic_DNA"/>
</dbReference>
<feature type="domain" description="Domain of unknown function at the cortex 1" evidence="2">
    <location>
        <begin position="408"/>
        <end position="617"/>
    </location>
</feature>
<sequence>MARIADGQAVWETWLEGAEVAKTLRQLKVGQRKNALLGLGWPGLWEEAMPSVFFAQLTAAEGLIEEKHPWLEDEEQRQAAEKIFRRKVPDVVQDVEKGCKCAKTYVHLPEALDFGEAMKQVKAVVGEAWEVREIKQLLPKMRNCCEVQSSRVNKADGLRNLCQVAGIPLENVWAFGDDANDVRMLSEVGWGVRMANHLPALAGIGHDTTEHTNEEDGVAKYLEKHLLKSSSRSGGSMDLHVRHPGDDEELAGPANLRCLAVRASEGYNPLAETRGWGAAMLWGAPGALPRSQPPKARPTLREQHRWLIFYIILQLSKSSSKALQTPCHESQTSTENHGGASVDDEAGGPDAVRDLPAWKLEIALDPPVGLHWSNPEAGALARARGRSSEREDRDSARTATLTERCFHTEPFPFETELCKGSYFFFHPPTDGRAFRGASGGLDFAEYFRGKTRGPVEWIQFVCKKPLPCKDLYFGVELEEHSRAQRERNARAQRESASDYVHLPAAAKRVVQLSVAAIRQAVGGVYNTQGDDPAKAIPGEESEKPTIVLPLWAFDQFIITQPGEEVPDMTSPDFPEYGSRRKGRIAEYIREMDDLAANLGPGPTYTLGFWGNSRFLDVPLGQVMGTAFRPVPGVMIIIKMTLEMRQWMGMMGDELAPRLQEAKSNRDKRSFLKNLQERRPQRKLRGIPLVTPFDFEPLIGQPPVYAVLYCLTPAEAGHLGRKTLWWLLGGGRDGKAESRHLNSRKSPCGVWSRGKYMFRAAIWNSEKRVTQELFERLTGLRSRVSGEPAPFGGKTSLWQHIFR</sequence>
<protein>
    <submittedName>
        <fullName evidence="3">5-amino-6-(5-phospho-D-ribitylamino)uracil phosphatase YitU</fullName>
    </submittedName>
</protein>
<dbReference type="Pfam" id="PF08588">
    <property type="entry name" value="Duc1"/>
    <property type="match status" value="1"/>
</dbReference>
<dbReference type="Pfam" id="PF08282">
    <property type="entry name" value="Hydrolase_3"/>
    <property type="match status" value="1"/>
</dbReference>
<dbReference type="PANTHER" id="PTHR10000">
    <property type="entry name" value="PHOSPHOSERINE PHOSPHATASE"/>
    <property type="match status" value="1"/>
</dbReference>
<feature type="compositionally biased region" description="Polar residues" evidence="1">
    <location>
        <begin position="327"/>
        <end position="336"/>
    </location>
</feature>
<gene>
    <name evidence="3" type="ORF">SCF082_LOCUS17451</name>
</gene>
<keyword evidence="4" id="KW-1185">Reference proteome</keyword>
<dbReference type="Gene3D" id="3.30.1240.10">
    <property type="match status" value="1"/>
</dbReference>
<name>A0ABP0KHR0_9DINO</name>
<dbReference type="InterPro" id="IPR013897">
    <property type="entry name" value="Duc1"/>
</dbReference>
<evidence type="ECO:0000313" key="4">
    <source>
        <dbReference type="Proteomes" id="UP001642464"/>
    </source>
</evidence>
<comment type="caution">
    <text evidence="3">The sequence shown here is derived from an EMBL/GenBank/DDBJ whole genome shotgun (WGS) entry which is preliminary data.</text>
</comment>
<dbReference type="Proteomes" id="UP001642464">
    <property type="component" value="Unassembled WGS sequence"/>
</dbReference>